<proteinExistence type="predicted"/>
<dbReference type="InterPro" id="IPR050463">
    <property type="entry name" value="Gfo/Idh/MocA_oxidrdct_glycsds"/>
</dbReference>
<dbReference type="Proteomes" id="UP000198504">
    <property type="component" value="Unassembled WGS sequence"/>
</dbReference>
<dbReference type="EMBL" id="FOFA01000006">
    <property type="protein sequence ID" value="SEQ85617.1"/>
    <property type="molecule type" value="Genomic_DNA"/>
</dbReference>
<sequence length="376" mass="39542">MSADVTGGVAAGGRTRSPLRAGVVGLGWAGQQHMDAYALRPDVELVAIAGLEDEPRVRLGELYGLPGSGLFRGYDEMIAQADLDVISVATPTALHAPVALAALAAGVHVLSEKPLAEDAERGAAMVEAARSADRVLDVSFNHRRRGDVKALKKLVDDGALGEIYYAKAGWLRRSGIPGLGTWFTRKALAGGGPLMDIGVHMLDMALHLMGEPAAQAVSASTYAKFGPRGRGGSVDRPTVAPGADGTVPFEVEDLSTAFVRLSGGATLLLEASWASYIKADELYVVLYGSEGGAVLGTPGVWNQSRLDVLTEMHGVPAELFPVLGPDGRHGEAVDDFLAKVLAPDWSGFHGEDALTRALVVDAAYRSAEEQREIRLD</sequence>
<dbReference type="RefSeq" id="WP_232506416.1">
    <property type="nucleotide sequence ID" value="NZ_FOFA01000006.1"/>
</dbReference>
<organism evidence="4 5">
    <name type="scientific">Microlunatus flavus</name>
    <dbReference type="NCBI Taxonomy" id="1036181"/>
    <lineage>
        <taxon>Bacteria</taxon>
        <taxon>Bacillati</taxon>
        <taxon>Actinomycetota</taxon>
        <taxon>Actinomycetes</taxon>
        <taxon>Propionibacteriales</taxon>
        <taxon>Propionibacteriaceae</taxon>
        <taxon>Microlunatus</taxon>
    </lineage>
</organism>
<keyword evidence="1" id="KW-0560">Oxidoreductase</keyword>
<evidence type="ECO:0000259" key="2">
    <source>
        <dbReference type="Pfam" id="PF01408"/>
    </source>
</evidence>
<accession>A0A1H9JFT5</accession>
<evidence type="ECO:0000313" key="4">
    <source>
        <dbReference type="EMBL" id="SEQ85617.1"/>
    </source>
</evidence>
<dbReference type="Pfam" id="PF22725">
    <property type="entry name" value="GFO_IDH_MocA_C3"/>
    <property type="match status" value="1"/>
</dbReference>
<evidence type="ECO:0000259" key="3">
    <source>
        <dbReference type="Pfam" id="PF22725"/>
    </source>
</evidence>
<feature type="domain" description="GFO/IDH/MocA-like oxidoreductase" evidence="3">
    <location>
        <begin position="149"/>
        <end position="293"/>
    </location>
</feature>
<feature type="domain" description="Gfo/Idh/MocA-like oxidoreductase N-terminal" evidence="2">
    <location>
        <begin position="19"/>
        <end position="139"/>
    </location>
</feature>
<dbReference type="Pfam" id="PF01408">
    <property type="entry name" value="GFO_IDH_MocA"/>
    <property type="match status" value="1"/>
</dbReference>
<dbReference type="InterPro" id="IPR055170">
    <property type="entry name" value="GFO_IDH_MocA-like_dom"/>
</dbReference>
<dbReference type="Gene3D" id="3.30.360.10">
    <property type="entry name" value="Dihydrodipicolinate Reductase, domain 2"/>
    <property type="match status" value="1"/>
</dbReference>
<dbReference type="PANTHER" id="PTHR43818">
    <property type="entry name" value="BCDNA.GH03377"/>
    <property type="match status" value="1"/>
</dbReference>
<dbReference type="SUPFAM" id="SSF55347">
    <property type="entry name" value="Glyceraldehyde-3-phosphate dehydrogenase-like, C-terminal domain"/>
    <property type="match status" value="1"/>
</dbReference>
<dbReference type="AlphaFoldDB" id="A0A1H9JFT5"/>
<gene>
    <name evidence="4" type="ORF">SAMN05421756_106188</name>
</gene>
<keyword evidence="5" id="KW-1185">Reference proteome</keyword>
<dbReference type="STRING" id="1036181.SAMN05421756_106188"/>
<dbReference type="GO" id="GO:0016491">
    <property type="term" value="F:oxidoreductase activity"/>
    <property type="evidence" value="ECO:0007669"/>
    <property type="project" value="UniProtKB-KW"/>
</dbReference>
<evidence type="ECO:0000256" key="1">
    <source>
        <dbReference type="ARBA" id="ARBA00023002"/>
    </source>
</evidence>
<dbReference type="SUPFAM" id="SSF51735">
    <property type="entry name" value="NAD(P)-binding Rossmann-fold domains"/>
    <property type="match status" value="1"/>
</dbReference>
<dbReference type="PANTHER" id="PTHR43818:SF11">
    <property type="entry name" value="BCDNA.GH03377"/>
    <property type="match status" value="1"/>
</dbReference>
<dbReference type="GO" id="GO:0000166">
    <property type="term" value="F:nucleotide binding"/>
    <property type="evidence" value="ECO:0007669"/>
    <property type="project" value="InterPro"/>
</dbReference>
<dbReference type="InterPro" id="IPR036291">
    <property type="entry name" value="NAD(P)-bd_dom_sf"/>
</dbReference>
<evidence type="ECO:0000313" key="5">
    <source>
        <dbReference type="Proteomes" id="UP000198504"/>
    </source>
</evidence>
<reference evidence="5" key="1">
    <citation type="submission" date="2016-10" db="EMBL/GenBank/DDBJ databases">
        <authorList>
            <person name="Varghese N."/>
            <person name="Submissions S."/>
        </authorList>
    </citation>
    <scope>NUCLEOTIDE SEQUENCE [LARGE SCALE GENOMIC DNA]</scope>
    <source>
        <strain evidence="5">CGMCC 4.6856</strain>
    </source>
</reference>
<protein>
    <submittedName>
        <fullName evidence="4">Predicted dehydrogenase</fullName>
    </submittedName>
</protein>
<dbReference type="Gene3D" id="3.40.50.720">
    <property type="entry name" value="NAD(P)-binding Rossmann-like Domain"/>
    <property type="match status" value="1"/>
</dbReference>
<dbReference type="InterPro" id="IPR000683">
    <property type="entry name" value="Gfo/Idh/MocA-like_OxRdtase_N"/>
</dbReference>
<name>A0A1H9JFT5_9ACTN</name>